<feature type="compositionally biased region" description="Polar residues" evidence="1">
    <location>
        <begin position="197"/>
        <end position="212"/>
    </location>
</feature>
<dbReference type="AlphaFoldDB" id="A0AAN9M9U4"/>
<accession>A0AAN9M9U4</accession>
<feature type="compositionally biased region" description="Basic residues" evidence="1">
    <location>
        <begin position="157"/>
        <end position="172"/>
    </location>
</feature>
<keyword evidence="3" id="KW-1185">Reference proteome</keyword>
<reference evidence="2 3" key="1">
    <citation type="submission" date="2024-01" db="EMBL/GenBank/DDBJ databases">
        <title>The genomes of 5 underutilized Papilionoideae crops provide insights into root nodulation and disease resistanc.</title>
        <authorList>
            <person name="Jiang F."/>
        </authorList>
    </citation>
    <scope>NUCLEOTIDE SEQUENCE [LARGE SCALE GENOMIC DNA]</scope>
    <source>
        <strain evidence="2">LVBAO_FW01</strain>
        <tissue evidence="2">Leaves</tissue>
    </source>
</reference>
<evidence type="ECO:0000256" key="1">
    <source>
        <dbReference type="SAM" id="MobiDB-lite"/>
    </source>
</evidence>
<proteinExistence type="predicted"/>
<organism evidence="2 3">
    <name type="scientific">Canavalia gladiata</name>
    <name type="common">Sword bean</name>
    <name type="synonym">Dolichos gladiatus</name>
    <dbReference type="NCBI Taxonomy" id="3824"/>
    <lineage>
        <taxon>Eukaryota</taxon>
        <taxon>Viridiplantae</taxon>
        <taxon>Streptophyta</taxon>
        <taxon>Embryophyta</taxon>
        <taxon>Tracheophyta</taxon>
        <taxon>Spermatophyta</taxon>
        <taxon>Magnoliopsida</taxon>
        <taxon>eudicotyledons</taxon>
        <taxon>Gunneridae</taxon>
        <taxon>Pentapetalae</taxon>
        <taxon>rosids</taxon>
        <taxon>fabids</taxon>
        <taxon>Fabales</taxon>
        <taxon>Fabaceae</taxon>
        <taxon>Papilionoideae</taxon>
        <taxon>50 kb inversion clade</taxon>
        <taxon>NPAAA clade</taxon>
        <taxon>indigoferoid/millettioid clade</taxon>
        <taxon>Phaseoleae</taxon>
        <taxon>Canavalia</taxon>
    </lineage>
</organism>
<feature type="region of interest" description="Disordered" evidence="1">
    <location>
        <begin position="125"/>
        <end position="222"/>
    </location>
</feature>
<feature type="region of interest" description="Disordered" evidence="1">
    <location>
        <begin position="32"/>
        <end position="105"/>
    </location>
</feature>
<feature type="compositionally biased region" description="Basic and acidic residues" evidence="1">
    <location>
        <begin position="125"/>
        <end position="135"/>
    </location>
</feature>
<sequence>MRCKKHLTDLSSTIGVCASCLRERLQPLAAAQAQTQAQSARSAASDVDRHRHRKPEPSPPPLNFPRSVSPYVTRRKSDGNRRRERMFYSTPQVGPTTCDGGTASSKRRLGGRFWNLSNLFRARSNKAETSSHESCEEPSSSASPPSTSSWFSTILPARRHSHGSAFRRRGRKTDRGLSPAVTENFADELDGHDPSASGCSSESTPPKQNQTAAGGRRSRLGPAGKGLTGMAFCLSPLVRASPNRHWNHKGLAQDLGAGVGGGGAHHISNAASFCANRSRKLADFGRFGHNR</sequence>
<evidence type="ECO:0000313" key="3">
    <source>
        <dbReference type="Proteomes" id="UP001367508"/>
    </source>
</evidence>
<comment type="caution">
    <text evidence="2">The sequence shown here is derived from an EMBL/GenBank/DDBJ whole genome shotgun (WGS) entry which is preliminary data.</text>
</comment>
<dbReference type="EMBL" id="JAYMYQ010000002">
    <property type="protein sequence ID" value="KAK7350519.1"/>
    <property type="molecule type" value="Genomic_DNA"/>
</dbReference>
<feature type="compositionally biased region" description="Low complexity" evidence="1">
    <location>
        <begin position="137"/>
        <end position="153"/>
    </location>
</feature>
<feature type="compositionally biased region" description="Low complexity" evidence="1">
    <location>
        <begin position="32"/>
        <end position="45"/>
    </location>
</feature>
<protein>
    <submittedName>
        <fullName evidence="2">Uncharacterized protein</fullName>
    </submittedName>
</protein>
<dbReference type="PANTHER" id="PTHR35486">
    <property type="entry name" value="EXPRESSED PROTEIN"/>
    <property type="match status" value="1"/>
</dbReference>
<dbReference type="Proteomes" id="UP001367508">
    <property type="component" value="Unassembled WGS sequence"/>
</dbReference>
<dbReference type="PANTHER" id="PTHR35486:SF1">
    <property type="entry name" value="OS02G0689500 PROTEIN"/>
    <property type="match status" value="1"/>
</dbReference>
<gene>
    <name evidence="2" type="ORF">VNO77_09226</name>
</gene>
<name>A0AAN9M9U4_CANGL</name>
<evidence type="ECO:0000313" key="2">
    <source>
        <dbReference type="EMBL" id="KAK7350519.1"/>
    </source>
</evidence>